<feature type="domain" description="C3H1-type" evidence="11">
    <location>
        <begin position="165"/>
        <end position="193"/>
    </location>
</feature>
<keyword evidence="5 7" id="KW-0863">Zinc-finger</keyword>
<dbReference type="InterPro" id="IPR013083">
    <property type="entry name" value="Znf_RING/FYVE/PHD"/>
</dbReference>
<feature type="compositionally biased region" description="Basic residues" evidence="9">
    <location>
        <begin position="11"/>
        <end position="22"/>
    </location>
</feature>
<evidence type="ECO:0000256" key="4">
    <source>
        <dbReference type="ARBA" id="ARBA00022723"/>
    </source>
</evidence>
<dbReference type="OrthoDB" id="25761at2759"/>
<comment type="function">
    <text evidence="1 8">Involved in pre-mRNA splicing.</text>
</comment>
<dbReference type="CDD" id="cd16539">
    <property type="entry name" value="RING-HC_RNF113A_B"/>
    <property type="match status" value="1"/>
</dbReference>
<comment type="subcellular location">
    <subcellularLocation>
        <location evidence="8">Nucleus</location>
    </subcellularLocation>
</comment>
<feature type="zinc finger region" description="C3H1-type" evidence="7">
    <location>
        <begin position="165"/>
        <end position="193"/>
    </location>
</feature>
<feature type="compositionally biased region" description="Polar residues" evidence="9">
    <location>
        <begin position="60"/>
        <end position="73"/>
    </location>
</feature>
<keyword evidence="4 7" id="KW-0479">Metal-binding</keyword>
<organism evidence="12 13">
    <name type="scientific">Coniochaeta pulveracea</name>
    <dbReference type="NCBI Taxonomy" id="177199"/>
    <lineage>
        <taxon>Eukaryota</taxon>
        <taxon>Fungi</taxon>
        <taxon>Dikarya</taxon>
        <taxon>Ascomycota</taxon>
        <taxon>Pezizomycotina</taxon>
        <taxon>Sordariomycetes</taxon>
        <taxon>Sordariomycetidae</taxon>
        <taxon>Coniochaetales</taxon>
        <taxon>Coniochaetaceae</taxon>
        <taxon>Coniochaeta</taxon>
    </lineage>
</organism>
<comment type="subunit">
    <text evidence="3 8">Associated with the spliceosome.</text>
</comment>
<dbReference type="GO" id="GO:0005684">
    <property type="term" value="C:U2-type spliceosomal complex"/>
    <property type="evidence" value="ECO:0007669"/>
    <property type="project" value="TreeGrafter"/>
</dbReference>
<dbReference type="GO" id="GO:0008270">
    <property type="term" value="F:zinc ion binding"/>
    <property type="evidence" value="ECO:0007669"/>
    <property type="project" value="UniProtKB-KW"/>
</dbReference>
<dbReference type="InterPro" id="IPR000571">
    <property type="entry name" value="Znf_CCCH"/>
</dbReference>
<feature type="compositionally biased region" description="Acidic residues" evidence="9">
    <location>
        <begin position="37"/>
        <end position="46"/>
    </location>
</feature>
<dbReference type="PANTHER" id="PTHR12930">
    <property type="entry name" value="ZINC FINGER PROTEIN 183"/>
    <property type="match status" value="1"/>
</dbReference>
<keyword evidence="8" id="KW-0238">DNA-binding</keyword>
<evidence type="ECO:0000256" key="1">
    <source>
        <dbReference type="ARBA" id="ARBA00003777"/>
    </source>
</evidence>
<name>A0A420Y297_9PEZI</name>
<gene>
    <name evidence="12" type="primary">CWC24</name>
    <name evidence="12" type="ORF">DL546_002782</name>
</gene>
<evidence type="ECO:0000259" key="11">
    <source>
        <dbReference type="PROSITE" id="PS50103"/>
    </source>
</evidence>
<dbReference type="Gene3D" id="4.10.1000.10">
    <property type="entry name" value="Zinc finger, CCCH-type"/>
    <property type="match status" value="1"/>
</dbReference>
<dbReference type="InterPro" id="IPR039971">
    <property type="entry name" value="CWC24-like"/>
</dbReference>
<dbReference type="PROSITE" id="PS50103">
    <property type="entry name" value="ZF_C3H1"/>
    <property type="match status" value="1"/>
</dbReference>
<keyword evidence="13" id="KW-1185">Reference proteome</keyword>
<dbReference type="Pfam" id="PF00642">
    <property type="entry name" value="zf-CCCH"/>
    <property type="match status" value="1"/>
</dbReference>
<dbReference type="EMBL" id="QVQW01000063">
    <property type="protein sequence ID" value="RKU41989.1"/>
    <property type="molecule type" value="Genomic_DNA"/>
</dbReference>
<comment type="caution">
    <text evidence="12">The sequence shown here is derived from an EMBL/GenBank/DDBJ whole genome shotgun (WGS) entry which is preliminary data.</text>
</comment>
<feature type="domain" description="RING-type" evidence="10">
    <location>
        <begin position="246"/>
        <end position="283"/>
    </location>
</feature>
<evidence type="ECO:0000256" key="8">
    <source>
        <dbReference type="RuleBase" id="RU367110"/>
    </source>
</evidence>
<evidence type="ECO:0000256" key="9">
    <source>
        <dbReference type="SAM" id="MobiDB-lite"/>
    </source>
</evidence>
<dbReference type="InterPro" id="IPR001841">
    <property type="entry name" value="Znf_RING"/>
</dbReference>
<dbReference type="STRING" id="177199.A0A420Y297"/>
<keyword evidence="8" id="KW-0507">mRNA processing</keyword>
<evidence type="ECO:0000256" key="3">
    <source>
        <dbReference type="ARBA" id="ARBA00011524"/>
    </source>
</evidence>
<accession>A0A420Y297</accession>
<evidence type="ECO:0000259" key="10">
    <source>
        <dbReference type="PROSITE" id="PS50089"/>
    </source>
</evidence>
<dbReference type="SMART" id="SM00184">
    <property type="entry name" value="RING"/>
    <property type="match status" value="1"/>
</dbReference>
<proteinExistence type="inferred from homology"/>
<keyword evidence="8" id="KW-0508">mRNA splicing</keyword>
<dbReference type="Pfam" id="PF00097">
    <property type="entry name" value="zf-C3HC4"/>
    <property type="match status" value="1"/>
</dbReference>
<sequence>MASPTQPVAIFKKRGAKTKANLRKREPTPPPAGNSDSDSDFSSSEDDAGHRVKRRRKNTAIVTASSKDNTNRGPNWAIDAAKIDRAVPITDSNDATKHTNWFDEDGGDTPTTTEPKRANDGEAPSGVYRGLANQASYIQKNPDRQSRTVGPVKAPTNIRTVTITDYAPDVCKDYKNTGHCGFGDNCKFLHAREDYKQGWQLDKEWETVTQGKKNLGGTIVASANRDKRTEDEDNDEEVPEDIPFVCILCNGPYKSPVVTRCGHYFCESCALQRYRRDPSCAACGSGTNGVFNASKKLQKLLEKKGVAEPKARFKSTGFKQSGFKPGLLVEAEPATLNAQDGQTEEGPQ</sequence>
<dbReference type="GO" id="GO:0006397">
    <property type="term" value="P:mRNA processing"/>
    <property type="evidence" value="ECO:0007669"/>
    <property type="project" value="UniProtKB-KW"/>
</dbReference>
<evidence type="ECO:0000256" key="7">
    <source>
        <dbReference type="PROSITE-ProRule" id="PRU00723"/>
    </source>
</evidence>
<dbReference type="SUPFAM" id="SSF90229">
    <property type="entry name" value="CCCH zinc finger"/>
    <property type="match status" value="1"/>
</dbReference>
<dbReference type="InterPro" id="IPR017907">
    <property type="entry name" value="Znf_RING_CS"/>
</dbReference>
<reference evidence="12 13" key="1">
    <citation type="submission" date="2018-08" db="EMBL/GenBank/DDBJ databases">
        <title>Draft genome of the lignicolous fungus Coniochaeta pulveracea.</title>
        <authorList>
            <person name="Borstlap C.J."/>
            <person name="De Witt R.N."/>
            <person name="Botha A."/>
            <person name="Volschenk H."/>
        </authorList>
    </citation>
    <scope>NUCLEOTIDE SEQUENCE [LARGE SCALE GENOMIC DNA]</scope>
    <source>
        <strain evidence="12 13">CAB683</strain>
    </source>
</reference>
<evidence type="ECO:0000256" key="2">
    <source>
        <dbReference type="ARBA" id="ARBA00009161"/>
    </source>
</evidence>
<evidence type="ECO:0000256" key="5">
    <source>
        <dbReference type="ARBA" id="ARBA00022771"/>
    </source>
</evidence>
<dbReference type="InterPro" id="IPR036855">
    <property type="entry name" value="Znf_CCCH_sf"/>
</dbReference>
<dbReference type="InterPro" id="IPR018957">
    <property type="entry name" value="Znf_C3HC4_RING-type"/>
</dbReference>
<protein>
    <recommendedName>
        <fullName evidence="8">Pre-mRNA-splicing factor CWC24</fullName>
    </recommendedName>
</protein>
<keyword evidence="6 7" id="KW-0862">Zinc</keyword>
<dbReference type="SUPFAM" id="SSF57850">
    <property type="entry name" value="RING/U-box"/>
    <property type="match status" value="1"/>
</dbReference>
<feature type="region of interest" description="Disordered" evidence="9">
    <location>
        <begin position="1"/>
        <end position="77"/>
    </location>
</feature>
<feature type="region of interest" description="Disordered" evidence="9">
    <location>
        <begin position="90"/>
        <end position="124"/>
    </location>
</feature>
<keyword evidence="8" id="KW-0747">Spliceosome</keyword>
<dbReference type="GO" id="GO:0003677">
    <property type="term" value="F:DNA binding"/>
    <property type="evidence" value="ECO:0007669"/>
    <property type="project" value="UniProtKB-UniRule"/>
</dbReference>
<evidence type="ECO:0000313" key="12">
    <source>
        <dbReference type="EMBL" id="RKU41989.1"/>
    </source>
</evidence>
<dbReference type="FunFam" id="3.30.40.10:FF:000045">
    <property type="entry name" value="RING finger protein 113A"/>
    <property type="match status" value="1"/>
</dbReference>
<evidence type="ECO:0000256" key="6">
    <source>
        <dbReference type="ARBA" id="ARBA00022833"/>
    </source>
</evidence>
<dbReference type="SMART" id="SM00356">
    <property type="entry name" value="ZnF_C3H1"/>
    <property type="match status" value="1"/>
</dbReference>
<dbReference type="Proteomes" id="UP000275385">
    <property type="component" value="Unassembled WGS sequence"/>
</dbReference>
<dbReference type="PANTHER" id="PTHR12930:SF0">
    <property type="entry name" value="RING FINGER PROTEIN 113B"/>
    <property type="match status" value="1"/>
</dbReference>
<dbReference type="AlphaFoldDB" id="A0A420Y297"/>
<dbReference type="GO" id="GO:0034247">
    <property type="term" value="P:snoRNA splicing"/>
    <property type="evidence" value="ECO:0007669"/>
    <property type="project" value="TreeGrafter"/>
</dbReference>
<dbReference type="PROSITE" id="PS50089">
    <property type="entry name" value="ZF_RING_2"/>
    <property type="match status" value="1"/>
</dbReference>
<keyword evidence="8" id="KW-0539">Nucleus</keyword>
<comment type="similarity">
    <text evidence="2 8">Belongs to the CWC24 family.</text>
</comment>
<dbReference type="PROSITE" id="PS00518">
    <property type="entry name" value="ZF_RING_1"/>
    <property type="match status" value="1"/>
</dbReference>
<dbReference type="Gene3D" id="3.30.40.10">
    <property type="entry name" value="Zinc/RING finger domain, C3HC4 (zinc finger)"/>
    <property type="match status" value="1"/>
</dbReference>
<evidence type="ECO:0000313" key="13">
    <source>
        <dbReference type="Proteomes" id="UP000275385"/>
    </source>
</evidence>